<dbReference type="RefSeq" id="WP_011770400.1">
    <property type="nucleotide sequence ID" value="NC_008709.1"/>
</dbReference>
<dbReference type="CDD" id="cd08562">
    <property type="entry name" value="GDPD_EcUgpQ_like"/>
    <property type="match status" value="1"/>
</dbReference>
<proteinExistence type="predicted"/>
<accession>A1SWH5</accession>
<feature type="domain" description="GP-PDE" evidence="1">
    <location>
        <begin position="1"/>
        <end position="239"/>
    </location>
</feature>
<keyword evidence="3" id="KW-1185">Reference proteome</keyword>
<dbReference type="HOGENOM" id="CLU_030006_3_5_6"/>
<gene>
    <name evidence="2" type="ordered locus">Ping_2092</name>
</gene>
<dbReference type="eggNOG" id="COG0584">
    <property type="taxonomic scope" value="Bacteria"/>
</dbReference>
<name>A1SWH5_PSYIN</name>
<reference evidence="2 3" key="1">
    <citation type="submission" date="2007-01" db="EMBL/GenBank/DDBJ databases">
        <title>Complete sequence of Psychromonas ingrahamii 37.</title>
        <authorList>
            <consortium name="US DOE Joint Genome Institute"/>
            <person name="Copeland A."/>
            <person name="Lucas S."/>
            <person name="Lapidus A."/>
            <person name="Barry K."/>
            <person name="Detter J.C."/>
            <person name="Glavina del Rio T."/>
            <person name="Hammon N."/>
            <person name="Israni S."/>
            <person name="Dalin E."/>
            <person name="Tice H."/>
            <person name="Pitluck S."/>
            <person name="Thompson L.S."/>
            <person name="Brettin T."/>
            <person name="Bruce D."/>
            <person name="Han C."/>
            <person name="Tapia R."/>
            <person name="Schmutz J."/>
            <person name="Larimer F."/>
            <person name="Land M."/>
            <person name="Hauser L."/>
            <person name="Kyrpides N."/>
            <person name="Ivanova N."/>
            <person name="Staley J."/>
            <person name="Richardson P."/>
        </authorList>
    </citation>
    <scope>NUCLEOTIDE SEQUENCE [LARGE SCALE GENOMIC DNA]</scope>
    <source>
        <strain evidence="2 3">37</strain>
    </source>
</reference>
<dbReference type="EMBL" id="CP000510">
    <property type="protein sequence ID" value="ABM03840.1"/>
    <property type="molecule type" value="Genomic_DNA"/>
</dbReference>
<dbReference type="GO" id="GO:0006629">
    <property type="term" value="P:lipid metabolic process"/>
    <property type="evidence" value="ECO:0007669"/>
    <property type="project" value="InterPro"/>
</dbReference>
<dbReference type="OrthoDB" id="9795622at2"/>
<dbReference type="STRING" id="357804.Ping_2092"/>
<dbReference type="Pfam" id="PF03009">
    <property type="entry name" value="GDPD"/>
    <property type="match status" value="1"/>
</dbReference>
<dbReference type="GO" id="GO:0008889">
    <property type="term" value="F:glycerophosphodiester phosphodiesterase activity"/>
    <property type="evidence" value="ECO:0007669"/>
    <property type="project" value="UniProtKB-EC"/>
</dbReference>
<dbReference type="PROSITE" id="PS51704">
    <property type="entry name" value="GP_PDE"/>
    <property type="match status" value="1"/>
</dbReference>
<evidence type="ECO:0000313" key="3">
    <source>
        <dbReference type="Proteomes" id="UP000000639"/>
    </source>
</evidence>
<keyword evidence="2" id="KW-0378">Hydrolase</keyword>
<dbReference type="AlphaFoldDB" id="A1SWH5"/>
<dbReference type="Proteomes" id="UP000000639">
    <property type="component" value="Chromosome"/>
</dbReference>
<protein>
    <submittedName>
        <fullName evidence="2">Glycerophosphodiester phosphodiesterase</fullName>
        <ecNumber evidence="2">3.1.4.46</ecNumber>
    </submittedName>
</protein>
<dbReference type="PANTHER" id="PTHR46211">
    <property type="entry name" value="GLYCEROPHOSPHORYL DIESTER PHOSPHODIESTERASE"/>
    <property type="match status" value="1"/>
</dbReference>
<dbReference type="InterPro" id="IPR030395">
    <property type="entry name" value="GP_PDE_dom"/>
</dbReference>
<dbReference type="KEGG" id="pin:Ping_2092"/>
<sequence length="250" mass="28458">MKITAHRGGSSLAPENTLAAFNKAAELGCEWIEIDVQLSIDEVPVVIHDQTVERCTDGSGAVSSMTLDSLKSLDAGLWFGEEFRDERIPTLEETLLLARNTNLNVNIEIKLYRQDDLVLLCEKIKKVIIDLDVEASQILFSSFNIEALKYMQYHQPQIRRGLLVETIPANVLLLLAEIEAYSLHCNYVFLKEQQAKLIKKSGYQLYCYTPNSPQQVSQHWDWGVDMMITDVPQAYINILTYDKFKLINSN</sequence>
<dbReference type="InterPro" id="IPR017946">
    <property type="entry name" value="PLC-like_Pdiesterase_TIM-brl"/>
</dbReference>
<organism evidence="2 3">
    <name type="scientific">Psychromonas ingrahamii (strain DSM 17664 / CCUG 51855 / 37)</name>
    <dbReference type="NCBI Taxonomy" id="357804"/>
    <lineage>
        <taxon>Bacteria</taxon>
        <taxon>Pseudomonadati</taxon>
        <taxon>Pseudomonadota</taxon>
        <taxon>Gammaproteobacteria</taxon>
        <taxon>Alteromonadales</taxon>
        <taxon>Psychromonadaceae</taxon>
        <taxon>Psychromonas</taxon>
    </lineage>
</organism>
<dbReference type="EC" id="3.1.4.46" evidence="2"/>
<evidence type="ECO:0000313" key="2">
    <source>
        <dbReference type="EMBL" id="ABM03840.1"/>
    </source>
</evidence>
<evidence type="ECO:0000259" key="1">
    <source>
        <dbReference type="PROSITE" id="PS51704"/>
    </source>
</evidence>
<dbReference type="SUPFAM" id="SSF51695">
    <property type="entry name" value="PLC-like phosphodiesterases"/>
    <property type="match status" value="1"/>
</dbReference>
<dbReference type="Gene3D" id="3.20.20.190">
    <property type="entry name" value="Phosphatidylinositol (PI) phosphodiesterase"/>
    <property type="match status" value="1"/>
</dbReference>
<dbReference type="PROSITE" id="PS50007">
    <property type="entry name" value="PIPLC_X_DOMAIN"/>
    <property type="match status" value="1"/>
</dbReference>
<dbReference type="PANTHER" id="PTHR46211:SF1">
    <property type="entry name" value="GLYCEROPHOSPHODIESTER PHOSPHODIESTERASE, CYTOPLASMIC"/>
    <property type="match status" value="1"/>
</dbReference>